<dbReference type="EMBL" id="AP018818">
    <property type="protein sequence ID" value="BBF72001.1"/>
    <property type="molecule type" value="Genomic_DNA"/>
</dbReference>
<comment type="similarity">
    <text evidence="3">Belongs to the aldehyde dehydrogenase family.</text>
</comment>
<dbReference type="Proteomes" id="UP001059971">
    <property type="component" value="Chromosome 2"/>
</dbReference>
<dbReference type="PROSITE" id="PS00070">
    <property type="entry name" value="ALDEHYDE_DEHYDR_CYS"/>
    <property type="match status" value="1"/>
</dbReference>
<sequence>MKEYQMFIGGQFVAAASGETFQSVEPWTEEAWAAIPRGGIDDVNAAVQAAHAALSGPWSGYSASARGALLRRLADLLVKAAPTLAEIEVRDNGKLLTEMRAQTGYLPEIYYYYAGLADKIEGSVPPVGRPGVFGYTRYEPIGVVAAITPWNSPLLLAAAKIAPALAAGCTVIHKPSEHSSASALEFARLVQEAGFPEGVFNVITGFGAEAGDPLVRHPKVARISFTGGTQAGRAINQIAASRFARCDLELGGKSPNIVFDDADLEAAANGVISGIFAASGQSCIAGSRLLVQENIHDEFVERLLATARTAVVGDPTDEGTQIGPVTTRDQFEKVLDYMAIARGEGAQCVLGGERIDRQGWFVQPTIFTGVTNQMRIAREEVFGPILSVIRFKDEADALQIANDSDFGLAAGVWTRDFGRAFRMSEKLEAGTVWINSYRMLSVTMPFGGVKDSGAGRENGMDAIMANLEAKSIFLNHSAPVATPFVMKL</sequence>
<keyword evidence="1 3" id="KW-0560">Oxidoreductase</keyword>
<reference evidence="5" key="1">
    <citation type="submission" date="2018-07" db="EMBL/GenBank/DDBJ databases">
        <title>Complete genome sequence of Sphingomonas bisphenolicum strain AO1, a bisphenol A degradative bacterium isolated from Japanese farm field.</title>
        <authorList>
            <person name="Murakami M."/>
            <person name="Koh M."/>
            <person name="Koba S."/>
            <person name="Matsumura Y."/>
        </authorList>
    </citation>
    <scope>NUCLEOTIDE SEQUENCE</scope>
    <source>
        <strain evidence="5">AO1</strain>
    </source>
</reference>
<dbReference type="SUPFAM" id="SSF53720">
    <property type="entry name" value="ALDH-like"/>
    <property type="match status" value="1"/>
</dbReference>
<dbReference type="RefSeq" id="WP_261936899.1">
    <property type="nucleotide sequence ID" value="NZ_AP018818.1"/>
</dbReference>
<feature type="domain" description="Aldehyde dehydrogenase" evidence="4">
    <location>
        <begin position="13"/>
        <end position="472"/>
    </location>
</feature>
<dbReference type="InterPro" id="IPR016163">
    <property type="entry name" value="Ald_DH_C"/>
</dbReference>
<evidence type="ECO:0000313" key="5">
    <source>
        <dbReference type="EMBL" id="BBF72001.1"/>
    </source>
</evidence>
<evidence type="ECO:0000256" key="2">
    <source>
        <dbReference type="PROSITE-ProRule" id="PRU10007"/>
    </source>
</evidence>
<dbReference type="Pfam" id="PF00171">
    <property type="entry name" value="Aldedh"/>
    <property type="match status" value="1"/>
</dbReference>
<organism evidence="5 6">
    <name type="scientific">Sphingomonas bisphenolicum</name>
    <dbReference type="NCBI Taxonomy" id="296544"/>
    <lineage>
        <taxon>Bacteria</taxon>
        <taxon>Pseudomonadati</taxon>
        <taxon>Pseudomonadota</taxon>
        <taxon>Alphaproteobacteria</taxon>
        <taxon>Sphingomonadales</taxon>
        <taxon>Sphingomonadaceae</taxon>
        <taxon>Sphingomonas</taxon>
    </lineage>
</organism>
<evidence type="ECO:0000256" key="1">
    <source>
        <dbReference type="ARBA" id="ARBA00023002"/>
    </source>
</evidence>
<evidence type="ECO:0000259" key="4">
    <source>
        <dbReference type="Pfam" id="PF00171"/>
    </source>
</evidence>
<dbReference type="Gene3D" id="3.40.309.10">
    <property type="entry name" value="Aldehyde Dehydrogenase, Chain A, domain 2"/>
    <property type="match status" value="1"/>
</dbReference>
<dbReference type="Gene3D" id="3.40.605.10">
    <property type="entry name" value="Aldehyde Dehydrogenase, Chain A, domain 1"/>
    <property type="match status" value="1"/>
</dbReference>
<dbReference type="InterPro" id="IPR015590">
    <property type="entry name" value="Aldehyde_DH_dom"/>
</dbReference>
<dbReference type="PANTHER" id="PTHR11699">
    <property type="entry name" value="ALDEHYDE DEHYDROGENASE-RELATED"/>
    <property type="match status" value="1"/>
</dbReference>
<dbReference type="InterPro" id="IPR016161">
    <property type="entry name" value="Ald_DH/histidinol_DH"/>
</dbReference>
<name>A0ABM7GAB1_9SPHN</name>
<dbReference type="InterPro" id="IPR016162">
    <property type="entry name" value="Ald_DH_N"/>
</dbReference>
<proteinExistence type="inferred from homology"/>
<accession>A0ABM7GAB1</accession>
<dbReference type="PROSITE" id="PS00687">
    <property type="entry name" value="ALDEHYDE_DEHYDR_GLU"/>
    <property type="match status" value="1"/>
</dbReference>
<evidence type="ECO:0000313" key="6">
    <source>
        <dbReference type="Proteomes" id="UP001059971"/>
    </source>
</evidence>
<dbReference type="InterPro" id="IPR016160">
    <property type="entry name" value="Ald_DH_CS_CYS"/>
</dbReference>
<feature type="active site" evidence="2">
    <location>
        <position position="249"/>
    </location>
</feature>
<protein>
    <submittedName>
        <fullName evidence="5">Aldehyde dehydrogenase</fullName>
    </submittedName>
</protein>
<keyword evidence="6" id="KW-1185">Reference proteome</keyword>
<evidence type="ECO:0000256" key="3">
    <source>
        <dbReference type="RuleBase" id="RU003345"/>
    </source>
</evidence>
<gene>
    <name evidence="5" type="ORF">SBA_ch2_5340</name>
</gene>
<dbReference type="InterPro" id="IPR029510">
    <property type="entry name" value="Ald_DH_CS_GLU"/>
</dbReference>
<dbReference type="CDD" id="cd07114">
    <property type="entry name" value="ALDH_DhaS"/>
    <property type="match status" value="1"/>
</dbReference>